<dbReference type="Proteomes" id="UP001217089">
    <property type="component" value="Unassembled WGS sequence"/>
</dbReference>
<evidence type="ECO:0000313" key="1">
    <source>
        <dbReference type="EMBL" id="KAJ8297628.1"/>
    </source>
</evidence>
<proteinExistence type="predicted"/>
<gene>
    <name evidence="1" type="ORF">KUTeg_024159</name>
</gene>
<protein>
    <submittedName>
        <fullName evidence="1">Uncharacterized protein</fullName>
    </submittedName>
</protein>
<comment type="caution">
    <text evidence="1">The sequence shown here is derived from an EMBL/GenBank/DDBJ whole genome shotgun (WGS) entry which is preliminary data.</text>
</comment>
<dbReference type="EMBL" id="JARBDR010000923">
    <property type="protein sequence ID" value="KAJ8297628.1"/>
    <property type="molecule type" value="Genomic_DNA"/>
</dbReference>
<sequence>MVDILSAGTEELMTFHSSDSEDDPGPSVIVVAEPEILSDLISEKLHALADDDDCDSLTDTQNYQFSRICKDFLFYKKM</sequence>
<accession>A0ABQ9E2W4</accession>
<evidence type="ECO:0000313" key="2">
    <source>
        <dbReference type="Proteomes" id="UP001217089"/>
    </source>
</evidence>
<organism evidence="1 2">
    <name type="scientific">Tegillarca granosa</name>
    <name type="common">Malaysian cockle</name>
    <name type="synonym">Anadara granosa</name>
    <dbReference type="NCBI Taxonomy" id="220873"/>
    <lineage>
        <taxon>Eukaryota</taxon>
        <taxon>Metazoa</taxon>
        <taxon>Spiralia</taxon>
        <taxon>Lophotrochozoa</taxon>
        <taxon>Mollusca</taxon>
        <taxon>Bivalvia</taxon>
        <taxon>Autobranchia</taxon>
        <taxon>Pteriomorphia</taxon>
        <taxon>Arcoida</taxon>
        <taxon>Arcoidea</taxon>
        <taxon>Arcidae</taxon>
        <taxon>Tegillarca</taxon>
    </lineage>
</organism>
<reference evidence="1 2" key="1">
    <citation type="submission" date="2022-12" db="EMBL/GenBank/DDBJ databases">
        <title>Chromosome-level genome of Tegillarca granosa.</title>
        <authorList>
            <person name="Kim J."/>
        </authorList>
    </citation>
    <scope>NUCLEOTIDE SEQUENCE [LARGE SCALE GENOMIC DNA]</scope>
    <source>
        <strain evidence="1">Teg-2019</strain>
        <tissue evidence="1">Adductor muscle</tissue>
    </source>
</reference>
<keyword evidence="2" id="KW-1185">Reference proteome</keyword>
<name>A0ABQ9E2W4_TEGGR</name>